<feature type="domain" description="Siroheme synthase central" evidence="8">
    <location>
        <begin position="124"/>
        <end position="146"/>
    </location>
</feature>
<proteinExistence type="predicted"/>
<dbReference type="PANTHER" id="PTHR35330">
    <property type="entry name" value="SIROHEME BIOSYNTHESIS PROTEIN MET8"/>
    <property type="match status" value="1"/>
</dbReference>
<name>A0A2C6DMH8_9GAMM</name>
<dbReference type="STRING" id="1111728.GCA_000427805_01787"/>
<accession>A0A2C6DMH8</accession>
<dbReference type="SUPFAM" id="SSF75615">
    <property type="entry name" value="Siroheme synthase middle domains-like"/>
    <property type="match status" value="1"/>
</dbReference>
<evidence type="ECO:0000256" key="5">
    <source>
        <dbReference type="ARBA" id="ARBA00023244"/>
    </source>
</evidence>
<protein>
    <recommendedName>
        <fullName evidence="2">precorrin-2 dehydrogenase</fullName>
        <ecNumber evidence="2">1.3.1.76</ecNumber>
    </recommendedName>
</protein>
<sequence>MDFMPIFCDLKEKLCLVVGGGQIASHKAELLSRAQARLTIVAPTFNHRLLELGKNANVSLVQEAFSEHWLTGCWLVIAATDDPVINQSIYHCATQRQIFCNVVDDPLQTSFITPALIDHSPIIIALSTGGNAPTLSGLLRQEIESHLSTASLDPLSTLATLAGSLRQRVKNYFPAVHIKHQFWLKFFTDKMLINAVEHHDTLAINVHIQRLLTESGAVSLNENRSN</sequence>
<reference evidence="10 12" key="3">
    <citation type="submission" date="2019-03" db="EMBL/GenBank/DDBJ databases">
        <authorList>
            <consortium name="Pathogen Informatics"/>
        </authorList>
    </citation>
    <scope>NUCLEOTIDE SEQUENCE [LARGE SCALE GENOMIC DNA]</scope>
    <source>
        <strain evidence="10 12">NCTC12282</strain>
    </source>
</reference>
<dbReference type="GO" id="GO:0019354">
    <property type="term" value="P:siroheme biosynthetic process"/>
    <property type="evidence" value="ECO:0007669"/>
    <property type="project" value="UniProtKB-UniPathway"/>
</dbReference>
<reference evidence="11" key="1">
    <citation type="submission" date="2017-09" db="EMBL/GenBank/DDBJ databases">
        <title>FDA dAtabase for Regulatory Grade micrObial Sequences (FDA-ARGOS): Supporting development and validation of Infectious Disease Dx tests.</title>
        <authorList>
            <person name="Minogue T."/>
            <person name="Wolcott M."/>
            <person name="Wasieloski L."/>
            <person name="Aguilar W."/>
            <person name="Moore D."/>
            <person name="Tallon L."/>
            <person name="Sadzewicz L."/>
            <person name="Ott S."/>
            <person name="Zhao X."/>
            <person name="Nagaraj S."/>
            <person name="Vavikolanu K."/>
            <person name="Aluvathingal J."/>
            <person name="Nadendla S."/>
            <person name="Sichtig H."/>
        </authorList>
    </citation>
    <scope>NUCLEOTIDE SEQUENCE [LARGE SCALE GENOMIC DNA]</scope>
    <source>
        <strain evidence="11">FDAARGOS_387</strain>
    </source>
</reference>
<dbReference type="Proteomes" id="UP000224974">
    <property type="component" value="Unassembled WGS sequence"/>
</dbReference>
<evidence type="ECO:0000259" key="8">
    <source>
        <dbReference type="Pfam" id="PF14824"/>
    </source>
</evidence>
<dbReference type="Gene3D" id="1.10.8.210">
    <property type="entry name" value="Sirohaem synthase, dimerisation domain"/>
    <property type="match status" value="1"/>
</dbReference>
<dbReference type="EMBL" id="PDDX01000001">
    <property type="protein sequence ID" value="PHI29893.1"/>
    <property type="molecule type" value="Genomic_DNA"/>
</dbReference>
<evidence type="ECO:0000256" key="4">
    <source>
        <dbReference type="ARBA" id="ARBA00023027"/>
    </source>
</evidence>
<dbReference type="InterPro" id="IPR006367">
    <property type="entry name" value="Sirohaem_synthase_N"/>
</dbReference>
<keyword evidence="3" id="KW-0560">Oxidoreductase</keyword>
<evidence type="ECO:0000256" key="6">
    <source>
        <dbReference type="ARBA" id="ARBA00047561"/>
    </source>
</evidence>
<evidence type="ECO:0000313" key="9">
    <source>
        <dbReference type="EMBL" id="PHI29893.1"/>
    </source>
</evidence>
<dbReference type="InterPro" id="IPR037115">
    <property type="entry name" value="Sirohaem_synt_dimer_dom_sf"/>
</dbReference>
<keyword evidence="11" id="KW-1185">Reference proteome</keyword>
<dbReference type="RefSeq" id="WP_051323529.1">
    <property type="nucleotide sequence ID" value="NZ_BRLG01000008.1"/>
</dbReference>
<comment type="pathway">
    <text evidence="1">Porphyrin-containing compound metabolism; siroheme biosynthesis; sirohydrochlorin from precorrin-2: step 1/1.</text>
</comment>
<dbReference type="EC" id="1.3.1.76" evidence="2"/>
<dbReference type="Gene3D" id="3.40.50.720">
    <property type="entry name" value="NAD(P)-binding Rossmann-like Domain"/>
    <property type="match status" value="1"/>
</dbReference>
<feature type="domain" description="Sirohaem synthase dimerisation" evidence="7">
    <location>
        <begin position="156"/>
        <end position="212"/>
    </location>
</feature>
<dbReference type="PANTHER" id="PTHR35330:SF1">
    <property type="entry name" value="SIROHEME BIOSYNTHESIS PROTEIN MET8"/>
    <property type="match status" value="1"/>
</dbReference>
<keyword evidence="4" id="KW-0520">NAD</keyword>
<dbReference type="InterPro" id="IPR036291">
    <property type="entry name" value="NAD(P)-bd_dom_sf"/>
</dbReference>
<evidence type="ECO:0000256" key="1">
    <source>
        <dbReference type="ARBA" id="ARBA00005010"/>
    </source>
</evidence>
<comment type="catalytic activity">
    <reaction evidence="6">
        <text>precorrin-2 + NAD(+) = sirohydrochlorin + NADH + 2 H(+)</text>
        <dbReference type="Rhea" id="RHEA:15613"/>
        <dbReference type="ChEBI" id="CHEBI:15378"/>
        <dbReference type="ChEBI" id="CHEBI:57540"/>
        <dbReference type="ChEBI" id="CHEBI:57945"/>
        <dbReference type="ChEBI" id="CHEBI:58351"/>
        <dbReference type="ChEBI" id="CHEBI:58827"/>
        <dbReference type="EC" id="1.3.1.76"/>
    </reaction>
</comment>
<dbReference type="InterPro" id="IPR028161">
    <property type="entry name" value="Met8-like"/>
</dbReference>
<evidence type="ECO:0000313" key="10">
    <source>
        <dbReference type="EMBL" id="VFS48608.1"/>
    </source>
</evidence>
<dbReference type="GO" id="GO:0004325">
    <property type="term" value="F:ferrochelatase activity"/>
    <property type="evidence" value="ECO:0007669"/>
    <property type="project" value="InterPro"/>
</dbReference>
<dbReference type="OrthoDB" id="9815856at2"/>
<dbReference type="EMBL" id="CAADJA010000002">
    <property type="protein sequence ID" value="VFS48608.1"/>
    <property type="molecule type" value="Genomic_DNA"/>
</dbReference>
<dbReference type="Proteomes" id="UP000373449">
    <property type="component" value="Unassembled WGS sequence"/>
</dbReference>
<dbReference type="Gene3D" id="3.30.160.110">
    <property type="entry name" value="Siroheme synthase, domain 2"/>
    <property type="match status" value="1"/>
</dbReference>
<evidence type="ECO:0000313" key="11">
    <source>
        <dbReference type="Proteomes" id="UP000224974"/>
    </source>
</evidence>
<dbReference type="GO" id="GO:0043115">
    <property type="term" value="F:precorrin-2 dehydrogenase activity"/>
    <property type="evidence" value="ECO:0007669"/>
    <property type="project" value="UniProtKB-EC"/>
</dbReference>
<dbReference type="AlphaFoldDB" id="A0A2C6DMH8"/>
<gene>
    <name evidence="10" type="primary">cysG_1</name>
    <name evidence="9" type="ORF">CRN84_11385</name>
    <name evidence="10" type="ORF">NCTC12282_03286</name>
</gene>
<dbReference type="SUPFAM" id="SSF51735">
    <property type="entry name" value="NAD(P)-binding Rossmann-fold domains"/>
    <property type="match status" value="1"/>
</dbReference>
<evidence type="ECO:0000313" key="12">
    <source>
        <dbReference type="Proteomes" id="UP000373449"/>
    </source>
</evidence>
<dbReference type="Pfam" id="PF10414">
    <property type="entry name" value="CysG_dimeriser"/>
    <property type="match status" value="1"/>
</dbReference>
<evidence type="ECO:0000256" key="3">
    <source>
        <dbReference type="ARBA" id="ARBA00023002"/>
    </source>
</evidence>
<dbReference type="InterPro" id="IPR019478">
    <property type="entry name" value="Sirohaem_synthase_dimer_dom"/>
</dbReference>
<evidence type="ECO:0000256" key="2">
    <source>
        <dbReference type="ARBA" id="ARBA00012400"/>
    </source>
</evidence>
<dbReference type="InterPro" id="IPR028281">
    <property type="entry name" value="Sirohaem_synthase_central"/>
</dbReference>
<dbReference type="UniPathway" id="UPA00262">
    <property type="reaction ID" value="UER00222"/>
</dbReference>
<evidence type="ECO:0000259" key="7">
    <source>
        <dbReference type="Pfam" id="PF10414"/>
    </source>
</evidence>
<dbReference type="Pfam" id="PF13241">
    <property type="entry name" value="NAD_binding_7"/>
    <property type="match status" value="1"/>
</dbReference>
<reference evidence="9" key="2">
    <citation type="submission" date="2017-09" db="EMBL/GenBank/DDBJ databases">
        <title>FDA dAtabase for Regulatory Grade micrObial Sequences (FDA-ARGOS): Supporting development and validation of Infectious Disease Dx tests.</title>
        <authorList>
            <person name="Minogue T."/>
            <person name="Wolcott M."/>
            <person name="Wasieloski L."/>
            <person name="Aguilar W."/>
            <person name="Moore D."/>
            <person name="Tallon L.J."/>
            <person name="Sadzewicz L."/>
            <person name="Ott S."/>
            <person name="Zhao X."/>
            <person name="Nagaraj S."/>
            <person name="Vavikolanu K."/>
            <person name="Aluvathingal J."/>
            <person name="Nadendla S."/>
            <person name="Sichtig H."/>
        </authorList>
    </citation>
    <scope>NUCLEOTIDE SEQUENCE</scope>
    <source>
        <strain evidence="9">FDAARGOS_387</strain>
    </source>
</reference>
<organism evidence="9 11">
    <name type="scientific">Budvicia aquatica</name>
    <dbReference type="NCBI Taxonomy" id="82979"/>
    <lineage>
        <taxon>Bacteria</taxon>
        <taxon>Pseudomonadati</taxon>
        <taxon>Pseudomonadota</taxon>
        <taxon>Gammaproteobacteria</taxon>
        <taxon>Enterobacterales</taxon>
        <taxon>Budviciaceae</taxon>
        <taxon>Budvicia</taxon>
    </lineage>
</organism>
<dbReference type="Pfam" id="PF14824">
    <property type="entry name" value="Sirohm_synth_M"/>
    <property type="match status" value="1"/>
</dbReference>
<dbReference type="NCBIfam" id="TIGR01470">
    <property type="entry name" value="cysG_Nterm"/>
    <property type="match status" value="1"/>
</dbReference>
<keyword evidence="5" id="KW-0627">Porphyrin biosynthesis</keyword>